<comment type="caution">
    <text evidence="1">The sequence shown here is derived from an EMBL/GenBank/DDBJ whole genome shotgun (WGS) entry which is preliminary data.</text>
</comment>
<protein>
    <submittedName>
        <fullName evidence="1">Uncharacterized protein</fullName>
    </submittedName>
</protein>
<reference evidence="1" key="2">
    <citation type="submission" date="2020-02" db="EMBL/GenBank/DDBJ databases">
        <authorList>
            <person name="Gilchrist C.L.M."/>
            <person name="Chooi Y.-H."/>
        </authorList>
    </citation>
    <scope>NUCLEOTIDE SEQUENCE</scope>
    <source>
        <strain evidence="1">MST-FP2251</strain>
    </source>
</reference>
<evidence type="ECO:0000313" key="2">
    <source>
        <dbReference type="Proteomes" id="UP001194746"/>
    </source>
</evidence>
<dbReference type="AlphaFoldDB" id="A0AAD4CQ63"/>
<organism evidence="1 2">
    <name type="scientific">Aspergillus nanangensis</name>
    <dbReference type="NCBI Taxonomy" id="2582783"/>
    <lineage>
        <taxon>Eukaryota</taxon>
        <taxon>Fungi</taxon>
        <taxon>Dikarya</taxon>
        <taxon>Ascomycota</taxon>
        <taxon>Pezizomycotina</taxon>
        <taxon>Eurotiomycetes</taxon>
        <taxon>Eurotiomycetidae</taxon>
        <taxon>Eurotiales</taxon>
        <taxon>Aspergillaceae</taxon>
        <taxon>Aspergillus</taxon>
        <taxon>Aspergillus subgen. Circumdati</taxon>
    </lineage>
</organism>
<reference evidence="1" key="1">
    <citation type="journal article" date="2019" name="Beilstein J. Org. Chem.">
        <title>Nanangenines: drimane sesquiterpenoids as the dominant metabolite cohort of a novel Australian fungus, Aspergillus nanangensis.</title>
        <authorList>
            <person name="Lacey H.J."/>
            <person name="Gilchrist C.L.M."/>
            <person name="Crombie A."/>
            <person name="Kalaitzis J.A."/>
            <person name="Vuong D."/>
            <person name="Rutledge P.J."/>
            <person name="Turner P."/>
            <person name="Pitt J.I."/>
            <person name="Lacey E."/>
            <person name="Chooi Y.H."/>
            <person name="Piggott A.M."/>
        </authorList>
    </citation>
    <scope>NUCLEOTIDE SEQUENCE</scope>
    <source>
        <strain evidence="1">MST-FP2251</strain>
    </source>
</reference>
<dbReference type="Proteomes" id="UP001194746">
    <property type="component" value="Unassembled WGS sequence"/>
</dbReference>
<proteinExistence type="predicted"/>
<name>A0AAD4CQ63_ASPNN</name>
<accession>A0AAD4CQ63</accession>
<gene>
    <name evidence="1" type="ORF">FE257_005555</name>
</gene>
<keyword evidence="2" id="KW-1185">Reference proteome</keyword>
<sequence length="520" mass="58215">MSSAERQNAILRHILQASGVTNACPYCCHGYSTFSNLKAHFKKEGLKEVKSGKQRNQGVEKNESVHMGLYLHQPWVNSEFFEKAMQARVARREMSTDSSIYGIDFICRNHGMRLPPRRLLPNPGYLVSAEIRGIIPHIDNWLDGTLPLPKEDNGNGLVVPSVVVYKPLQQIKDLVYNGPTTSTVIRTYKETKSPPNFSKAVYTVLREPEVIREEPDVSREKPDVSRKKPDAFIGDLKIKVGQSCWVEDQTTLSPGLIIGIWQPAQLRTGARPERQNALLRLILQASGTKKACPCCCHGYSTFENLKTHFKREGEKEASSEGKGHQGEKETECIHTDLDRYSDRKDNRPFMEVYQKAMQAPIDSKDVPIQSSCFGIDFISRNHGMMAPPRLLHDPNGSVSAKICKIIPQMDNWLNGTLLLSRDNGDGLVVPSVVFDEALQPIKDLIFNGPTTNTVIRTYKETKSPPNFSKAVYTVLREEPGAFIGDLKIKVGQSCWVEDQTTVSPGLIIGIWKPAELLLGF</sequence>
<evidence type="ECO:0000313" key="1">
    <source>
        <dbReference type="EMBL" id="KAF9890689.1"/>
    </source>
</evidence>
<dbReference type="EMBL" id="VCAU01000024">
    <property type="protein sequence ID" value="KAF9890689.1"/>
    <property type="molecule type" value="Genomic_DNA"/>
</dbReference>